<reference evidence="1 2" key="1">
    <citation type="submission" date="2019-04" db="EMBL/GenBank/DDBJ databases">
        <title>An improved genome assembly and genetic linkage map for asparagus bean, Vigna unguiculata ssp. sesquipedialis.</title>
        <authorList>
            <person name="Xia Q."/>
            <person name="Zhang R."/>
            <person name="Dong Y."/>
        </authorList>
    </citation>
    <scope>NUCLEOTIDE SEQUENCE [LARGE SCALE GENOMIC DNA]</scope>
    <source>
        <tissue evidence="1">Leaf</tissue>
    </source>
</reference>
<gene>
    <name evidence="1" type="ORF">DEO72_LG10g2475</name>
</gene>
<dbReference type="EMBL" id="CP039354">
    <property type="protein sequence ID" value="QCE11242.1"/>
    <property type="molecule type" value="Genomic_DNA"/>
</dbReference>
<evidence type="ECO:0000313" key="2">
    <source>
        <dbReference type="Proteomes" id="UP000501690"/>
    </source>
</evidence>
<dbReference type="AlphaFoldDB" id="A0A4D6NED2"/>
<sequence length="125" mass="13984">MIRATMDLCDEEQFEEIHDDGKSMLNKDLMRKVERHGRNIHNMKNKMLMLDEKISTTSHATEGEGGEDNVGHDVLSGDETVEQDHVRKCCDLNVEVDVGPCEDISTLQAMIPFGSGQTPTPSLRV</sequence>
<evidence type="ECO:0000313" key="1">
    <source>
        <dbReference type="EMBL" id="QCE11242.1"/>
    </source>
</evidence>
<protein>
    <submittedName>
        <fullName evidence="1">Uncharacterized protein</fullName>
    </submittedName>
</protein>
<accession>A0A4D6NED2</accession>
<proteinExistence type="predicted"/>
<dbReference type="Proteomes" id="UP000501690">
    <property type="component" value="Linkage Group LG10"/>
</dbReference>
<organism evidence="1 2">
    <name type="scientific">Vigna unguiculata</name>
    <name type="common">Cowpea</name>
    <dbReference type="NCBI Taxonomy" id="3917"/>
    <lineage>
        <taxon>Eukaryota</taxon>
        <taxon>Viridiplantae</taxon>
        <taxon>Streptophyta</taxon>
        <taxon>Embryophyta</taxon>
        <taxon>Tracheophyta</taxon>
        <taxon>Spermatophyta</taxon>
        <taxon>Magnoliopsida</taxon>
        <taxon>eudicotyledons</taxon>
        <taxon>Gunneridae</taxon>
        <taxon>Pentapetalae</taxon>
        <taxon>rosids</taxon>
        <taxon>fabids</taxon>
        <taxon>Fabales</taxon>
        <taxon>Fabaceae</taxon>
        <taxon>Papilionoideae</taxon>
        <taxon>50 kb inversion clade</taxon>
        <taxon>NPAAA clade</taxon>
        <taxon>indigoferoid/millettioid clade</taxon>
        <taxon>Phaseoleae</taxon>
        <taxon>Vigna</taxon>
    </lineage>
</organism>
<keyword evidence="2" id="KW-1185">Reference proteome</keyword>
<name>A0A4D6NED2_VIGUN</name>